<dbReference type="InterPro" id="IPR050109">
    <property type="entry name" value="HTH-type_TetR-like_transc_reg"/>
</dbReference>
<dbReference type="Gene3D" id="1.10.357.10">
    <property type="entry name" value="Tetracycline Repressor, domain 2"/>
    <property type="match status" value="1"/>
</dbReference>
<dbReference type="InterPro" id="IPR036271">
    <property type="entry name" value="Tet_transcr_reg_TetR-rel_C_sf"/>
</dbReference>
<dbReference type="InterPro" id="IPR009057">
    <property type="entry name" value="Homeodomain-like_sf"/>
</dbReference>
<keyword evidence="1" id="KW-0805">Transcription regulation</keyword>
<dbReference type="RefSeq" id="WP_171226634.1">
    <property type="nucleotide sequence ID" value="NZ_CP053085.1"/>
</dbReference>
<feature type="DNA-binding region" description="H-T-H motif" evidence="4">
    <location>
        <begin position="29"/>
        <end position="48"/>
    </location>
</feature>
<dbReference type="SUPFAM" id="SSF46689">
    <property type="entry name" value="Homeodomain-like"/>
    <property type="match status" value="1"/>
</dbReference>
<keyword evidence="2 4" id="KW-0238">DNA-binding</keyword>
<reference evidence="6 7" key="1">
    <citation type="submission" date="2020-05" db="EMBL/GenBank/DDBJ databases">
        <title>Complete genome sequence of Gemmatimonas greenlandica TET16.</title>
        <authorList>
            <person name="Zeng Y."/>
        </authorList>
    </citation>
    <scope>NUCLEOTIDE SEQUENCE [LARGE SCALE GENOMIC DNA]</scope>
    <source>
        <strain evidence="6 7">TET16</strain>
    </source>
</reference>
<evidence type="ECO:0000313" key="6">
    <source>
        <dbReference type="EMBL" id="QJR37201.1"/>
    </source>
</evidence>
<organism evidence="6 7">
    <name type="scientific">Gemmatimonas groenlandica</name>
    <dbReference type="NCBI Taxonomy" id="2732249"/>
    <lineage>
        <taxon>Bacteria</taxon>
        <taxon>Pseudomonadati</taxon>
        <taxon>Gemmatimonadota</taxon>
        <taxon>Gemmatimonadia</taxon>
        <taxon>Gemmatimonadales</taxon>
        <taxon>Gemmatimonadaceae</taxon>
        <taxon>Gemmatimonas</taxon>
    </lineage>
</organism>
<protein>
    <submittedName>
        <fullName evidence="6">TetR/AcrR family transcriptional regulator</fullName>
    </submittedName>
</protein>
<dbReference type="KEGG" id="ggr:HKW67_17595"/>
<keyword evidence="3" id="KW-0804">Transcription</keyword>
<dbReference type="PANTHER" id="PTHR30055:SF234">
    <property type="entry name" value="HTH-TYPE TRANSCRIPTIONAL REGULATOR BETI"/>
    <property type="match status" value="1"/>
</dbReference>
<evidence type="ECO:0000256" key="1">
    <source>
        <dbReference type="ARBA" id="ARBA00023015"/>
    </source>
</evidence>
<feature type="domain" description="HTH tetR-type" evidence="5">
    <location>
        <begin position="6"/>
        <end position="66"/>
    </location>
</feature>
<dbReference type="Proteomes" id="UP000500938">
    <property type="component" value="Chromosome"/>
</dbReference>
<name>A0A6M4IY70_9BACT</name>
<evidence type="ECO:0000256" key="2">
    <source>
        <dbReference type="ARBA" id="ARBA00023125"/>
    </source>
</evidence>
<dbReference type="GO" id="GO:0000976">
    <property type="term" value="F:transcription cis-regulatory region binding"/>
    <property type="evidence" value="ECO:0007669"/>
    <property type="project" value="TreeGrafter"/>
</dbReference>
<sequence>MSRPRLVSDHDVFTAFDAAIAEHGPNGVTLGLVAQRLGVTAPALIRRFGSKQGLFAAFMQQQLAAQPDMLRALVDAQADPMQALLALSGHSRPYSVKRTAYLRHLASFFLQLADDPTLVPVIAKWFEGERRWITERLTEALAASALRPETPVADLARTLQAALHGARLQWATGGKGTESTWSRREMDAVLAPWRKHASQRTP</sequence>
<dbReference type="GO" id="GO:0003700">
    <property type="term" value="F:DNA-binding transcription factor activity"/>
    <property type="evidence" value="ECO:0007669"/>
    <property type="project" value="TreeGrafter"/>
</dbReference>
<evidence type="ECO:0000256" key="3">
    <source>
        <dbReference type="ARBA" id="ARBA00023163"/>
    </source>
</evidence>
<accession>A0A6M4IY70</accession>
<dbReference type="EMBL" id="CP053085">
    <property type="protein sequence ID" value="QJR37201.1"/>
    <property type="molecule type" value="Genomic_DNA"/>
</dbReference>
<dbReference type="InterPro" id="IPR001647">
    <property type="entry name" value="HTH_TetR"/>
</dbReference>
<gene>
    <name evidence="6" type="ORF">HKW67_17595</name>
</gene>
<keyword evidence="7" id="KW-1185">Reference proteome</keyword>
<evidence type="ECO:0000259" key="5">
    <source>
        <dbReference type="PROSITE" id="PS50977"/>
    </source>
</evidence>
<dbReference type="AlphaFoldDB" id="A0A6M4IY70"/>
<proteinExistence type="predicted"/>
<evidence type="ECO:0000256" key="4">
    <source>
        <dbReference type="PROSITE-ProRule" id="PRU00335"/>
    </source>
</evidence>
<dbReference type="PANTHER" id="PTHR30055">
    <property type="entry name" value="HTH-TYPE TRANSCRIPTIONAL REGULATOR RUTR"/>
    <property type="match status" value="1"/>
</dbReference>
<dbReference type="PROSITE" id="PS50977">
    <property type="entry name" value="HTH_TETR_2"/>
    <property type="match status" value="1"/>
</dbReference>
<evidence type="ECO:0000313" key="7">
    <source>
        <dbReference type="Proteomes" id="UP000500938"/>
    </source>
</evidence>
<dbReference type="SUPFAM" id="SSF48498">
    <property type="entry name" value="Tetracyclin repressor-like, C-terminal domain"/>
    <property type="match status" value="1"/>
</dbReference>
<dbReference type="Pfam" id="PF00440">
    <property type="entry name" value="TetR_N"/>
    <property type="match status" value="1"/>
</dbReference>